<organism evidence="1 2">
    <name type="scientific">Nakamurella endophytica</name>
    <dbReference type="NCBI Taxonomy" id="1748367"/>
    <lineage>
        <taxon>Bacteria</taxon>
        <taxon>Bacillati</taxon>
        <taxon>Actinomycetota</taxon>
        <taxon>Actinomycetes</taxon>
        <taxon>Nakamurellales</taxon>
        <taxon>Nakamurellaceae</taxon>
        <taxon>Nakamurella</taxon>
    </lineage>
</organism>
<proteinExistence type="predicted"/>
<sequence>MTTTERPARPVRRTRAAAIGALPGVTVPGEVARRLAQRDAAAAAAAAARSAEQEQRRLERLIRGTGLDRRGAKGTGSGRLWGRMRLQAHTAPSRMLKGIYPWIMDPGLGVPGAYVGQDLFSQASFLFDPFELYAAGVISSPNMALVGEIGAGKSALMKSLILRLLVFGISFSWVQVKPEYEDLCAALGIEPLRIGPGQLVRLNPLAEVRRHPEQNDVEHRAGNRSRRIALLEGLLQVALRRGMRPVERSVIGWALDAATGADDGASTHLAPVSLPSLLGHLVTPQRWQHRAVELGLDAADLADQAQDVRLALAELVTGSLSGMFDSTEPRNLAFDFRALGTVVDLNRVRHNEMLTVLSMVCAQSAMEAELMHPDAPRRLVGYDEAWMAMRYLPLLRRFQEQWKLSRLYGIANWIAFHRFTDLDAIGDAGSETRNLATGLLEDTGIKIAYRQGEAALPVTGALMSLSDVQEDLLRFLKQGVGLWKIGERTAVVKHILSSVERPLVNTDSRMKVIAGIDDISDAEWDALLEQHATGDPT</sequence>
<gene>
    <name evidence="1" type="ORF">GCM10011594_32330</name>
</gene>
<keyword evidence="1" id="KW-0067">ATP-binding</keyword>
<name>A0A917WK27_9ACTN</name>
<keyword evidence="1" id="KW-0547">Nucleotide-binding</keyword>
<keyword evidence="2" id="KW-1185">Reference proteome</keyword>
<dbReference type="RefSeq" id="WP_188943285.1">
    <property type="nucleotide sequence ID" value="NZ_BMNA01000007.1"/>
</dbReference>
<evidence type="ECO:0000313" key="2">
    <source>
        <dbReference type="Proteomes" id="UP000655208"/>
    </source>
</evidence>
<dbReference type="SUPFAM" id="SSF52540">
    <property type="entry name" value="P-loop containing nucleoside triphosphate hydrolases"/>
    <property type="match status" value="1"/>
</dbReference>
<dbReference type="Proteomes" id="UP000655208">
    <property type="component" value="Unassembled WGS sequence"/>
</dbReference>
<accession>A0A917WK27</accession>
<reference evidence="1" key="2">
    <citation type="submission" date="2020-09" db="EMBL/GenBank/DDBJ databases">
        <authorList>
            <person name="Sun Q."/>
            <person name="Zhou Y."/>
        </authorList>
    </citation>
    <scope>NUCLEOTIDE SEQUENCE</scope>
    <source>
        <strain evidence="1">CGMCC 4.7308</strain>
    </source>
</reference>
<dbReference type="EMBL" id="BMNA01000007">
    <property type="protein sequence ID" value="GGM09958.1"/>
    <property type="molecule type" value="Genomic_DNA"/>
</dbReference>
<dbReference type="InterPro" id="IPR027417">
    <property type="entry name" value="P-loop_NTPase"/>
</dbReference>
<protein>
    <submittedName>
        <fullName evidence="1">ATP-binding protein</fullName>
    </submittedName>
</protein>
<dbReference type="AlphaFoldDB" id="A0A917WK27"/>
<dbReference type="Gene3D" id="3.40.50.300">
    <property type="entry name" value="P-loop containing nucleotide triphosphate hydrolases"/>
    <property type="match status" value="2"/>
</dbReference>
<reference evidence="1" key="1">
    <citation type="journal article" date="2014" name="Int. J. Syst. Evol. Microbiol.">
        <title>Complete genome sequence of Corynebacterium casei LMG S-19264T (=DSM 44701T), isolated from a smear-ripened cheese.</title>
        <authorList>
            <consortium name="US DOE Joint Genome Institute (JGI-PGF)"/>
            <person name="Walter F."/>
            <person name="Albersmeier A."/>
            <person name="Kalinowski J."/>
            <person name="Ruckert C."/>
        </authorList>
    </citation>
    <scope>NUCLEOTIDE SEQUENCE</scope>
    <source>
        <strain evidence="1">CGMCC 4.7308</strain>
    </source>
</reference>
<evidence type="ECO:0000313" key="1">
    <source>
        <dbReference type="EMBL" id="GGM09958.1"/>
    </source>
</evidence>
<dbReference type="GO" id="GO:0005524">
    <property type="term" value="F:ATP binding"/>
    <property type="evidence" value="ECO:0007669"/>
    <property type="project" value="UniProtKB-KW"/>
</dbReference>
<comment type="caution">
    <text evidence="1">The sequence shown here is derived from an EMBL/GenBank/DDBJ whole genome shotgun (WGS) entry which is preliminary data.</text>
</comment>